<feature type="domain" description="LITAF" evidence="6">
    <location>
        <begin position="46"/>
        <end position="128"/>
    </location>
</feature>
<comment type="subcellular location">
    <subcellularLocation>
        <location evidence="1">Membrane</location>
        <topology evidence="1">Peripheral membrane protein</topology>
    </subcellularLocation>
</comment>
<dbReference type="InterPro" id="IPR006629">
    <property type="entry name" value="LITAF"/>
</dbReference>
<gene>
    <name evidence="7" type="ORF">ECRASSUSDP1_LOCUS26086</name>
</gene>
<evidence type="ECO:0000256" key="3">
    <source>
        <dbReference type="ARBA" id="ARBA00022723"/>
    </source>
</evidence>
<reference evidence="7" key="1">
    <citation type="submission" date="2023-07" db="EMBL/GenBank/DDBJ databases">
        <authorList>
            <consortium name="AG Swart"/>
            <person name="Singh M."/>
            <person name="Singh A."/>
            <person name="Seah K."/>
            <person name="Emmerich C."/>
        </authorList>
    </citation>
    <scope>NUCLEOTIDE SEQUENCE</scope>
    <source>
        <strain evidence="7">DP1</strain>
    </source>
</reference>
<dbReference type="SMART" id="SM00714">
    <property type="entry name" value="LITAF"/>
    <property type="match status" value="1"/>
</dbReference>
<dbReference type="PROSITE" id="PS51837">
    <property type="entry name" value="LITAF"/>
    <property type="match status" value="1"/>
</dbReference>
<evidence type="ECO:0000256" key="1">
    <source>
        <dbReference type="ARBA" id="ARBA00004170"/>
    </source>
</evidence>
<dbReference type="AlphaFoldDB" id="A0AAD1Y364"/>
<evidence type="ECO:0000256" key="5">
    <source>
        <dbReference type="ARBA" id="ARBA00023136"/>
    </source>
</evidence>
<comment type="similarity">
    <text evidence="2">Belongs to the CDIP1/LITAF family.</text>
</comment>
<dbReference type="EMBL" id="CAMPGE010026893">
    <property type="protein sequence ID" value="CAI2384553.1"/>
    <property type="molecule type" value="Genomic_DNA"/>
</dbReference>
<keyword evidence="5" id="KW-0472">Membrane</keyword>
<evidence type="ECO:0000256" key="2">
    <source>
        <dbReference type="ARBA" id="ARBA00005975"/>
    </source>
</evidence>
<proteinExistence type="inferred from homology"/>
<comment type="caution">
    <text evidence="7">The sequence shown here is derived from an EMBL/GenBank/DDBJ whole genome shotgun (WGS) entry which is preliminary data.</text>
</comment>
<keyword evidence="4" id="KW-0862">Zinc</keyword>
<accession>A0AAD1Y364</accession>
<dbReference type="GO" id="GO:0016020">
    <property type="term" value="C:membrane"/>
    <property type="evidence" value="ECO:0007669"/>
    <property type="project" value="UniProtKB-SubCell"/>
</dbReference>
<dbReference type="Proteomes" id="UP001295684">
    <property type="component" value="Unassembled WGS sequence"/>
</dbReference>
<dbReference type="GO" id="GO:0008270">
    <property type="term" value="F:zinc ion binding"/>
    <property type="evidence" value="ECO:0007669"/>
    <property type="project" value="TreeGrafter"/>
</dbReference>
<organism evidence="7 8">
    <name type="scientific">Euplotes crassus</name>
    <dbReference type="NCBI Taxonomy" id="5936"/>
    <lineage>
        <taxon>Eukaryota</taxon>
        <taxon>Sar</taxon>
        <taxon>Alveolata</taxon>
        <taxon>Ciliophora</taxon>
        <taxon>Intramacronucleata</taxon>
        <taxon>Spirotrichea</taxon>
        <taxon>Hypotrichia</taxon>
        <taxon>Euplotida</taxon>
        <taxon>Euplotidae</taxon>
        <taxon>Moneuplotes</taxon>
    </lineage>
</organism>
<dbReference type="InterPro" id="IPR037519">
    <property type="entry name" value="LITAF_fam"/>
</dbReference>
<dbReference type="PANTHER" id="PTHR23292">
    <property type="entry name" value="LIPOPOLYSACCHARIDE-INDUCED TUMOR NECROSIS FACTOR-ALPHA FACTOR"/>
    <property type="match status" value="1"/>
</dbReference>
<protein>
    <recommendedName>
        <fullName evidence="6">LITAF domain-containing protein</fullName>
    </recommendedName>
</protein>
<name>A0AAD1Y364_EUPCR</name>
<evidence type="ECO:0000313" key="7">
    <source>
        <dbReference type="EMBL" id="CAI2384553.1"/>
    </source>
</evidence>
<sequence>MYKQNLETQRSEEPISYINREVGIKKIAKPTLINLDTRHGKRAHSLNMVYKNTLMIKGKKSSVITRCSICNYQGRTKVSALHSNCQNIACILICLTGCWCCCCLPFQIKKFSKYKHECGNCGSSFGYA</sequence>
<keyword evidence="8" id="KW-1185">Reference proteome</keyword>
<keyword evidence="3" id="KW-0479">Metal-binding</keyword>
<evidence type="ECO:0000256" key="4">
    <source>
        <dbReference type="ARBA" id="ARBA00022833"/>
    </source>
</evidence>
<evidence type="ECO:0000259" key="6">
    <source>
        <dbReference type="PROSITE" id="PS51837"/>
    </source>
</evidence>
<dbReference type="PANTHER" id="PTHR23292:SF6">
    <property type="entry name" value="FI16602P1-RELATED"/>
    <property type="match status" value="1"/>
</dbReference>
<dbReference type="Pfam" id="PF10601">
    <property type="entry name" value="zf-LITAF-like"/>
    <property type="match status" value="1"/>
</dbReference>
<evidence type="ECO:0000313" key="8">
    <source>
        <dbReference type="Proteomes" id="UP001295684"/>
    </source>
</evidence>